<evidence type="ECO:0000313" key="4">
    <source>
        <dbReference type="EMBL" id="RZU74593.1"/>
    </source>
</evidence>
<keyword evidence="5" id="KW-1185">Reference proteome</keyword>
<evidence type="ECO:0000259" key="3">
    <source>
        <dbReference type="Pfam" id="PF02397"/>
    </source>
</evidence>
<dbReference type="Pfam" id="PF02397">
    <property type="entry name" value="Bac_transf"/>
    <property type="match status" value="1"/>
</dbReference>
<dbReference type="AlphaFoldDB" id="A0A4Q8BBU6"/>
<dbReference type="EMBL" id="SHLD01000001">
    <property type="protein sequence ID" value="RZU74593.1"/>
    <property type="molecule type" value="Genomic_DNA"/>
</dbReference>
<dbReference type="RefSeq" id="WP_207232331.1">
    <property type="nucleotide sequence ID" value="NZ_SHLD01000001.1"/>
</dbReference>
<feature type="transmembrane region" description="Helical" evidence="2">
    <location>
        <begin position="17"/>
        <end position="42"/>
    </location>
</feature>
<dbReference type="InterPro" id="IPR003362">
    <property type="entry name" value="Bact_transf"/>
</dbReference>
<feature type="domain" description="Bacterial sugar transferase" evidence="3">
    <location>
        <begin position="12"/>
        <end position="183"/>
    </location>
</feature>
<proteinExistence type="inferred from homology"/>
<dbReference type="PANTHER" id="PTHR30576:SF8">
    <property type="entry name" value="UNDECAPRENYL-PHOSPHATE GALACTOSE PHOSPHOTRANSFERASE"/>
    <property type="match status" value="1"/>
</dbReference>
<keyword evidence="2" id="KW-0472">Membrane</keyword>
<keyword evidence="2" id="KW-0812">Transmembrane</keyword>
<name>A0A4Q8BBU6_9ACTN</name>
<dbReference type="PANTHER" id="PTHR30576">
    <property type="entry name" value="COLANIC BIOSYNTHESIS UDP-GLUCOSE LIPID CARRIER TRANSFERASE"/>
    <property type="match status" value="1"/>
</dbReference>
<accession>A0A4Q8BBU6</accession>
<sequence>MATERHPYDRLKRALDIFIASLALLVLSPVLLGVSVAVALAMGRPVLFRQSRPGRYGALFELRKFRTMHPPGRGRVSDGERLTRFGRWLRLTSLDELPTLWNVLRGDMSLVGPRPLLVQYLDRYTPKQARRHEVRPGVTGLAQVRGRNALSWEEKFAYDVRYVDGRCLWLDLRILLETVVKVARRDGITADGHATAPEFLGTARSLADASRGGTSRDASWRT</sequence>
<reference evidence="4 5" key="1">
    <citation type="submission" date="2019-02" db="EMBL/GenBank/DDBJ databases">
        <title>Sequencing the genomes of 1000 actinobacteria strains.</title>
        <authorList>
            <person name="Klenk H.-P."/>
        </authorList>
    </citation>
    <scope>NUCLEOTIDE SEQUENCE [LARGE SCALE GENOMIC DNA]</scope>
    <source>
        <strain evidence="4 5">DSM 45612</strain>
    </source>
</reference>
<evidence type="ECO:0000256" key="1">
    <source>
        <dbReference type="ARBA" id="ARBA00006464"/>
    </source>
</evidence>
<protein>
    <submittedName>
        <fullName evidence="4">Lipopolysaccharide/colanic/teichoic acid biosynthesis glycosyltransferase</fullName>
    </submittedName>
</protein>
<evidence type="ECO:0000256" key="2">
    <source>
        <dbReference type="SAM" id="Phobius"/>
    </source>
</evidence>
<evidence type="ECO:0000313" key="5">
    <source>
        <dbReference type="Proteomes" id="UP000294114"/>
    </source>
</evidence>
<comment type="similarity">
    <text evidence="1">Belongs to the bacterial sugar transferase family.</text>
</comment>
<keyword evidence="4" id="KW-0808">Transferase</keyword>
<organism evidence="4 5">
    <name type="scientific">Micromonospora kangleipakensis</name>
    <dbReference type="NCBI Taxonomy" id="1077942"/>
    <lineage>
        <taxon>Bacteria</taxon>
        <taxon>Bacillati</taxon>
        <taxon>Actinomycetota</taxon>
        <taxon>Actinomycetes</taxon>
        <taxon>Micromonosporales</taxon>
        <taxon>Micromonosporaceae</taxon>
        <taxon>Micromonospora</taxon>
    </lineage>
</organism>
<dbReference type="GO" id="GO:0016780">
    <property type="term" value="F:phosphotransferase activity, for other substituted phosphate groups"/>
    <property type="evidence" value="ECO:0007669"/>
    <property type="project" value="TreeGrafter"/>
</dbReference>
<gene>
    <name evidence="4" type="ORF">EV384_3068</name>
</gene>
<keyword evidence="2" id="KW-1133">Transmembrane helix</keyword>
<comment type="caution">
    <text evidence="4">The sequence shown here is derived from an EMBL/GenBank/DDBJ whole genome shotgun (WGS) entry which is preliminary data.</text>
</comment>
<dbReference type="Proteomes" id="UP000294114">
    <property type="component" value="Unassembled WGS sequence"/>
</dbReference>